<dbReference type="Proteomes" id="UP000034894">
    <property type="component" value="Unassembled WGS sequence"/>
</dbReference>
<evidence type="ECO:0000256" key="1">
    <source>
        <dbReference type="SAM" id="Phobius"/>
    </source>
</evidence>
<evidence type="ECO:0000313" key="3">
    <source>
        <dbReference type="Proteomes" id="UP000034894"/>
    </source>
</evidence>
<gene>
    <name evidence="2" type="ORF">UV73_C0014G0013</name>
</gene>
<dbReference type="STRING" id="1618443.UV73_C0014G0013"/>
<dbReference type="EMBL" id="LCFP01000014">
    <property type="protein sequence ID" value="KKS95736.1"/>
    <property type="molecule type" value="Genomic_DNA"/>
</dbReference>
<evidence type="ECO:0008006" key="4">
    <source>
        <dbReference type="Google" id="ProtNLM"/>
    </source>
</evidence>
<dbReference type="Gene3D" id="2.60.120.560">
    <property type="entry name" value="Exo-inulinase, domain 1"/>
    <property type="match status" value="1"/>
</dbReference>
<keyword evidence="1" id="KW-0812">Transmembrane</keyword>
<dbReference type="AlphaFoldDB" id="A0A0G1FL14"/>
<protein>
    <recommendedName>
        <fullName evidence="4">3-keto-disaccharide hydrolase domain-containing protein</fullName>
    </recommendedName>
</protein>
<organism evidence="2 3">
    <name type="scientific">Candidatus Gottesmanbacteria bacterium GW2011_GWA2_43_14</name>
    <dbReference type="NCBI Taxonomy" id="1618443"/>
    <lineage>
        <taxon>Bacteria</taxon>
        <taxon>Candidatus Gottesmaniibacteriota</taxon>
    </lineage>
</organism>
<keyword evidence="1" id="KW-1133">Transmembrane helix</keyword>
<keyword evidence="1" id="KW-0472">Membrane</keyword>
<dbReference type="PROSITE" id="PS51257">
    <property type="entry name" value="PROKAR_LIPOPROTEIN"/>
    <property type="match status" value="1"/>
</dbReference>
<accession>A0A0G1FL14</accession>
<evidence type="ECO:0000313" key="2">
    <source>
        <dbReference type="EMBL" id="KKS95736.1"/>
    </source>
</evidence>
<feature type="transmembrane region" description="Helical" evidence="1">
    <location>
        <begin position="12"/>
        <end position="32"/>
    </location>
</feature>
<sequence>MARKIENVYFNQILISCLSFLVVFGALLYTAFYSTPSKASVGANFPVIFSDLFSTNKGWTKTTSTGSSASIINGEYSLRNNIYNKETRVLAPVLATSIPNIYRVKVSARRVTGTSMEQGIIFQYIASNKFNLFKINPSTKTYSLMIYDGTDGWKTLKSGSSSYIASGSNQLEILHFQSDDRVKAYINNYQVFDFKHKDIFKGGKVGLFMKKKDNNTATADARFDNFYLMHYVDMGSPPQP</sequence>
<comment type="caution">
    <text evidence="2">The sequence shown here is derived from an EMBL/GenBank/DDBJ whole genome shotgun (WGS) entry which is preliminary data.</text>
</comment>
<proteinExistence type="predicted"/>
<name>A0A0G1FL14_9BACT</name>
<reference evidence="2 3" key="1">
    <citation type="journal article" date="2015" name="Nature">
        <title>rRNA introns, odd ribosomes, and small enigmatic genomes across a large radiation of phyla.</title>
        <authorList>
            <person name="Brown C.T."/>
            <person name="Hug L.A."/>
            <person name="Thomas B.C."/>
            <person name="Sharon I."/>
            <person name="Castelle C.J."/>
            <person name="Singh A."/>
            <person name="Wilkins M.J."/>
            <person name="Williams K.H."/>
            <person name="Banfield J.F."/>
        </authorList>
    </citation>
    <scope>NUCLEOTIDE SEQUENCE [LARGE SCALE GENOMIC DNA]</scope>
</reference>